<evidence type="ECO:0000256" key="1">
    <source>
        <dbReference type="ARBA" id="ARBA00000085"/>
    </source>
</evidence>
<evidence type="ECO:0000313" key="10">
    <source>
        <dbReference type="EMBL" id="MBL0740161.1"/>
    </source>
</evidence>
<dbReference type="Pfam" id="PF00512">
    <property type="entry name" value="HisKA"/>
    <property type="match status" value="1"/>
</dbReference>
<dbReference type="PRINTS" id="PR00344">
    <property type="entry name" value="BCTRLSENSOR"/>
</dbReference>
<dbReference type="InterPro" id="IPR005467">
    <property type="entry name" value="His_kinase_dom"/>
</dbReference>
<dbReference type="EMBL" id="JAERRB010000001">
    <property type="protein sequence ID" value="MBL0740161.1"/>
    <property type="molecule type" value="Genomic_DNA"/>
</dbReference>
<dbReference type="InterPro" id="IPR050351">
    <property type="entry name" value="BphY/WalK/GraS-like"/>
</dbReference>
<dbReference type="RefSeq" id="WP_202007229.1">
    <property type="nucleotide sequence ID" value="NZ_JAERRB010000001.1"/>
</dbReference>
<reference evidence="10 11" key="1">
    <citation type="submission" date="2021-01" db="EMBL/GenBank/DDBJ databases">
        <title>Chryseolinea sp. Jin1 Genome sequencing and assembly.</title>
        <authorList>
            <person name="Kim I."/>
        </authorList>
    </citation>
    <scope>NUCLEOTIDE SEQUENCE [LARGE SCALE GENOMIC DNA]</scope>
    <source>
        <strain evidence="10 11">Jin1</strain>
    </source>
</reference>
<evidence type="ECO:0000256" key="3">
    <source>
        <dbReference type="ARBA" id="ARBA00022553"/>
    </source>
</evidence>
<dbReference type="Proteomes" id="UP000613030">
    <property type="component" value="Unassembled WGS sequence"/>
</dbReference>
<comment type="caution">
    <text evidence="10">The sequence shown here is derived from an EMBL/GenBank/DDBJ whole genome shotgun (WGS) entry which is preliminary data.</text>
</comment>
<keyword evidence="6" id="KW-0902">Two-component regulatory system</keyword>
<dbReference type="CDD" id="cd00082">
    <property type="entry name" value="HisKA"/>
    <property type="match status" value="1"/>
</dbReference>
<dbReference type="PANTHER" id="PTHR45453">
    <property type="entry name" value="PHOSPHATE REGULON SENSOR PROTEIN PHOR"/>
    <property type="match status" value="1"/>
</dbReference>
<evidence type="ECO:0000256" key="8">
    <source>
        <dbReference type="SAM" id="Phobius"/>
    </source>
</evidence>
<accession>A0ABS1KL31</accession>
<feature type="region of interest" description="Disordered" evidence="7">
    <location>
        <begin position="320"/>
        <end position="353"/>
    </location>
</feature>
<feature type="transmembrane region" description="Helical" evidence="8">
    <location>
        <begin position="7"/>
        <end position="27"/>
    </location>
</feature>
<keyword evidence="8" id="KW-1133">Transmembrane helix</keyword>
<dbReference type="GO" id="GO:0016301">
    <property type="term" value="F:kinase activity"/>
    <property type="evidence" value="ECO:0007669"/>
    <property type="project" value="UniProtKB-KW"/>
</dbReference>
<dbReference type="PANTHER" id="PTHR45453:SF1">
    <property type="entry name" value="PHOSPHATE REGULON SENSOR PROTEIN PHOR"/>
    <property type="match status" value="1"/>
</dbReference>
<proteinExistence type="predicted"/>
<keyword evidence="8" id="KW-0812">Transmembrane</keyword>
<dbReference type="SUPFAM" id="SSF55874">
    <property type="entry name" value="ATPase domain of HSP90 chaperone/DNA topoisomerase II/histidine kinase"/>
    <property type="match status" value="1"/>
</dbReference>
<feature type="transmembrane region" description="Helical" evidence="8">
    <location>
        <begin position="33"/>
        <end position="59"/>
    </location>
</feature>
<protein>
    <recommendedName>
        <fullName evidence="2">histidine kinase</fullName>
        <ecNumber evidence="2">2.7.13.3</ecNumber>
    </recommendedName>
</protein>
<evidence type="ECO:0000256" key="4">
    <source>
        <dbReference type="ARBA" id="ARBA00022679"/>
    </source>
</evidence>
<keyword evidence="3" id="KW-0597">Phosphoprotein</keyword>
<dbReference type="InterPro" id="IPR003594">
    <property type="entry name" value="HATPase_dom"/>
</dbReference>
<name>A0ABS1KL31_9BACT</name>
<dbReference type="InterPro" id="IPR004358">
    <property type="entry name" value="Sig_transdc_His_kin-like_C"/>
</dbReference>
<feature type="domain" description="Histidine kinase" evidence="9">
    <location>
        <begin position="125"/>
        <end position="343"/>
    </location>
</feature>
<keyword evidence="11" id="KW-1185">Reference proteome</keyword>
<dbReference type="InterPro" id="IPR036097">
    <property type="entry name" value="HisK_dim/P_sf"/>
</dbReference>
<dbReference type="SUPFAM" id="SSF47384">
    <property type="entry name" value="Homodimeric domain of signal transducing histidine kinase"/>
    <property type="match status" value="1"/>
</dbReference>
<evidence type="ECO:0000256" key="2">
    <source>
        <dbReference type="ARBA" id="ARBA00012438"/>
    </source>
</evidence>
<keyword evidence="8" id="KW-0472">Membrane</keyword>
<dbReference type="Gene3D" id="1.10.287.130">
    <property type="match status" value="1"/>
</dbReference>
<organism evidence="10 11">
    <name type="scientific">Chryseolinea lacunae</name>
    <dbReference type="NCBI Taxonomy" id="2801331"/>
    <lineage>
        <taxon>Bacteria</taxon>
        <taxon>Pseudomonadati</taxon>
        <taxon>Bacteroidota</taxon>
        <taxon>Cytophagia</taxon>
        <taxon>Cytophagales</taxon>
        <taxon>Fulvivirgaceae</taxon>
        <taxon>Chryseolinea</taxon>
    </lineage>
</organism>
<evidence type="ECO:0000313" key="11">
    <source>
        <dbReference type="Proteomes" id="UP000613030"/>
    </source>
</evidence>
<evidence type="ECO:0000256" key="5">
    <source>
        <dbReference type="ARBA" id="ARBA00022777"/>
    </source>
</evidence>
<comment type="catalytic activity">
    <reaction evidence="1">
        <text>ATP + protein L-histidine = ADP + protein N-phospho-L-histidine.</text>
        <dbReference type="EC" id="2.7.13.3"/>
    </reaction>
</comment>
<gene>
    <name evidence="10" type="ORF">JI741_02970</name>
</gene>
<dbReference type="InterPro" id="IPR036890">
    <property type="entry name" value="HATPase_C_sf"/>
</dbReference>
<sequence>MVYSSRVLALLLALCIALITSLFLSLFKSVDISALFVAFGISFSVSYILIFVVLEFLIFRELDKVYKLMGKLKKKELSRIDKQKSAPLNPLRTINEEIYSFATLKQKEIDELKKLEAFRREFIADVSHELKTPIFAAQGFVHTLLDGAVNDKTVRTKFLKKAAKSLDGLDMLVQDLLTLSHIETGQIKMHFESIDLYKLTEEIFEQFEEKAERKDIKLRIDGAVRKVLVYADWQRINQVMTNLVSNAIKHSFDAGEVVVSFDSSKKNVVTNVTDTGEGIPPEHQTRIFERFYRVDKSRSREKGGTGLGLAIVKHILDGHNSKPEVESTPGKGSTFSFKLPRVKPEGETDATKN</sequence>
<dbReference type="SMART" id="SM00387">
    <property type="entry name" value="HATPase_c"/>
    <property type="match status" value="1"/>
</dbReference>
<dbReference type="EC" id="2.7.13.3" evidence="2"/>
<keyword evidence="5 10" id="KW-0418">Kinase</keyword>
<evidence type="ECO:0000256" key="7">
    <source>
        <dbReference type="SAM" id="MobiDB-lite"/>
    </source>
</evidence>
<dbReference type="Pfam" id="PF02518">
    <property type="entry name" value="HATPase_c"/>
    <property type="match status" value="1"/>
</dbReference>
<evidence type="ECO:0000256" key="6">
    <source>
        <dbReference type="ARBA" id="ARBA00023012"/>
    </source>
</evidence>
<feature type="compositionally biased region" description="Basic and acidic residues" evidence="7">
    <location>
        <begin position="342"/>
        <end position="353"/>
    </location>
</feature>
<dbReference type="Gene3D" id="3.30.565.10">
    <property type="entry name" value="Histidine kinase-like ATPase, C-terminal domain"/>
    <property type="match status" value="1"/>
</dbReference>
<dbReference type="InterPro" id="IPR003661">
    <property type="entry name" value="HisK_dim/P_dom"/>
</dbReference>
<dbReference type="PROSITE" id="PS50109">
    <property type="entry name" value="HIS_KIN"/>
    <property type="match status" value="1"/>
</dbReference>
<evidence type="ECO:0000259" key="9">
    <source>
        <dbReference type="PROSITE" id="PS50109"/>
    </source>
</evidence>
<dbReference type="SMART" id="SM00388">
    <property type="entry name" value="HisKA"/>
    <property type="match status" value="1"/>
</dbReference>
<keyword evidence="4" id="KW-0808">Transferase</keyword>